<organism evidence="3 4">
    <name type="scientific">Pelomonas candidula</name>
    <dbReference type="NCBI Taxonomy" id="3299025"/>
    <lineage>
        <taxon>Bacteria</taxon>
        <taxon>Pseudomonadati</taxon>
        <taxon>Pseudomonadota</taxon>
        <taxon>Betaproteobacteria</taxon>
        <taxon>Burkholderiales</taxon>
        <taxon>Sphaerotilaceae</taxon>
        <taxon>Roseateles</taxon>
    </lineage>
</organism>
<dbReference type="Gene3D" id="1.10.10.880">
    <property type="entry name" value="Anti sigma-E protein RseA, N-terminal domain"/>
    <property type="match status" value="1"/>
</dbReference>
<feature type="domain" description="Anti sigma-E protein RseA N-terminal" evidence="2">
    <location>
        <begin position="12"/>
        <end position="63"/>
    </location>
</feature>
<evidence type="ECO:0000313" key="4">
    <source>
        <dbReference type="Proteomes" id="UP001606134"/>
    </source>
</evidence>
<dbReference type="Pfam" id="PF03872">
    <property type="entry name" value="RseA_N"/>
    <property type="match status" value="1"/>
</dbReference>
<proteinExistence type="predicted"/>
<dbReference type="EMBL" id="JBIGIC010000004">
    <property type="protein sequence ID" value="MFG6486815.1"/>
    <property type="molecule type" value="Genomic_DNA"/>
</dbReference>
<protein>
    <submittedName>
        <fullName evidence="3">RseA family anti-sigma factor</fullName>
    </submittedName>
</protein>
<accession>A0ABW7HA75</accession>
<keyword evidence="1" id="KW-1133">Transmembrane helix</keyword>
<evidence type="ECO:0000313" key="3">
    <source>
        <dbReference type="EMBL" id="MFG6486815.1"/>
    </source>
</evidence>
<dbReference type="RefSeq" id="WP_394408443.1">
    <property type="nucleotide sequence ID" value="NZ_JBIGIC010000004.1"/>
</dbReference>
<dbReference type="Proteomes" id="UP001606134">
    <property type="component" value="Unassembled WGS sequence"/>
</dbReference>
<gene>
    <name evidence="3" type="ORF">ACG04R_09040</name>
</gene>
<keyword evidence="4" id="KW-1185">Reference proteome</keyword>
<reference evidence="3 4" key="1">
    <citation type="submission" date="2024-08" db="EMBL/GenBank/DDBJ databases">
        <authorList>
            <person name="Lu H."/>
        </authorList>
    </citation>
    <scope>NUCLEOTIDE SEQUENCE [LARGE SCALE GENOMIC DNA]</scope>
    <source>
        <strain evidence="3 4">BYS78W</strain>
    </source>
</reference>
<evidence type="ECO:0000256" key="1">
    <source>
        <dbReference type="SAM" id="Phobius"/>
    </source>
</evidence>
<keyword evidence="1" id="KW-0812">Transmembrane</keyword>
<sequence>MSTAPDSTLDQALSAVMDGRATPAEWALVNAAWSADPALRERWALWHAVGDGLRSAELPALHREPQALLDALHTQMPAPAAGQRRRRDWFAPFAVAAGFVAVALGVGALRPPAGPDDATVAAAGPFATPRLQGLSGLSFAQTAAGRTLPGWGAAPESGLPVQASPEIIDWGLSLPDQAASHPAP</sequence>
<dbReference type="InterPro" id="IPR036147">
    <property type="entry name" value="Anti-sigma_E_RseA_N_sf"/>
</dbReference>
<feature type="transmembrane region" description="Helical" evidence="1">
    <location>
        <begin position="89"/>
        <end position="109"/>
    </location>
</feature>
<name>A0ABW7HA75_9BURK</name>
<comment type="caution">
    <text evidence="3">The sequence shown here is derived from an EMBL/GenBank/DDBJ whole genome shotgun (WGS) entry which is preliminary data.</text>
</comment>
<dbReference type="InterPro" id="IPR005572">
    <property type="entry name" value="Anti-sigma_E_RseA_N"/>
</dbReference>
<evidence type="ECO:0000259" key="2">
    <source>
        <dbReference type="Pfam" id="PF03872"/>
    </source>
</evidence>
<keyword evidence="1" id="KW-0472">Membrane</keyword>
<dbReference type="SUPFAM" id="SSF89069">
    <property type="entry name" value="N-terminal, cytoplasmic domain of anti-sigmaE factor RseA"/>
    <property type="match status" value="1"/>
</dbReference>